<dbReference type="Pfam" id="PF24957">
    <property type="entry name" value="DrmE_C"/>
    <property type="match status" value="1"/>
</dbReference>
<protein>
    <submittedName>
        <fullName evidence="2">DrmE family protein</fullName>
    </submittedName>
</protein>
<dbReference type="EMBL" id="JAPZED010000027">
    <property type="protein sequence ID" value="MCZ7695218.1"/>
    <property type="molecule type" value="Genomic_DNA"/>
</dbReference>
<evidence type="ECO:0000259" key="1">
    <source>
        <dbReference type="Pfam" id="PF24957"/>
    </source>
</evidence>
<accession>A0A9X3HGQ7</accession>
<reference evidence="2" key="1">
    <citation type="submission" date="2022-12" db="EMBL/GenBank/DDBJ databases">
        <title>Genome of R. gnavus strain RSHDN_123.</title>
        <authorList>
            <person name="Abdugheni R."/>
        </authorList>
    </citation>
    <scope>NUCLEOTIDE SEQUENCE</scope>
    <source>
        <strain evidence="2">RSHDN_123</strain>
    </source>
</reference>
<dbReference type="InterPro" id="IPR049794">
    <property type="entry name" value="DrmE"/>
</dbReference>
<dbReference type="AlphaFoldDB" id="A0A9X3HGQ7"/>
<dbReference type="Proteomes" id="UP001148455">
    <property type="component" value="Unassembled WGS sequence"/>
</dbReference>
<proteinExistence type="predicted"/>
<dbReference type="RefSeq" id="WP_269763098.1">
    <property type="nucleotide sequence ID" value="NZ_JAPZEC010000027.1"/>
</dbReference>
<evidence type="ECO:0000313" key="3">
    <source>
        <dbReference type="Proteomes" id="UP001148455"/>
    </source>
</evidence>
<name>A0A9X3HGQ7_MEDGN</name>
<comment type="caution">
    <text evidence="2">The sequence shown here is derived from an EMBL/GenBank/DDBJ whole genome shotgun (WGS) entry which is preliminary data.</text>
</comment>
<sequence>MQWDQCLQEILTEETYLDNIGIDIGDFHGEIPNIIKASVYLLEKMIKNQGRKNIVVFPDGEQLPFLFMISKLIYDISVGKIENRYSPEEFTTGQILKLGNCICEFIKVDVHPLIPNKKSIFLRFADVDMYCCPLEMAPFFQISNTKKKLSKNQVYQREKKKFLEKSLNSLNNLQDLKNIKTHIKEAVFYIASVANCERCVEEIKLDGESVHEFFFVAKTDYSGNLINYKGKYVGVPALVFASQVSYVNETIENGVPAQSVIINLSECNIDNQLDALDDLLSLKVPIVCVTNTINSFEMQELENRGFNIWRWDEDSISSNIRTEDKVSYAKTINRCVDSQVVSHPVSAPEISEAFGILYRYKKFIENESARMNVLFSQLFSMAYITVRNICALEDAERCKYLKKLNECRSVLEKERAFLQPNRYKNFVKVIENFEIIFTSYNMFPKTEAMYNLLKDKTIERPSSFYLICSNSDNPQTVRAYWIKKLYSVGYSPNIKVLYAKDFINLKETTADVAFVSGWLSASTIKNIIYSYKVKRLYIFTYECEEGWRKAHSKAWRKGLNNENNKTIVQKSFNNKTIEIKTNSEDLKILDRNEKAILAEQDDLDLILQENKYRHYVSQGDTNDIVEARPVGFAGGEFVLYTPTHTILIATNIIQQITNRIEKREVSGLKVGDFVVVRESSKDIVRDVADIILNAKGKGDYRKITALWQEPLRLEEALTSVGEVIKKLREAGCKRNELTIKNWIFSDDLIIPQNKEDLEYIAKVTCDGILAEELDAIYEKGRVVTSAHIKAGAVLSERLTESIAAKLAKEKIDPFNIWDPIELELEEVGKVKILKVIDIGSDMMPVRKGDTNRILAEDKGEILWQE</sequence>
<organism evidence="2 3">
    <name type="scientific">Mediterraneibacter gnavus</name>
    <name type="common">Ruminococcus gnavus</name>
    <dbReference type="NCBI Taxonomy" id="33038"/>
    <lineage>
        <taxon>Bacteria</taxon>
        <taxon>Bacillati</taxon>
        <taxon>Bacillota</taxon>
        <taxon>Clostridia</taxon>
        <taxon>Lachnospirales</taxon>
        <taxon>Lachnospiraceae</taxon>
        <taxon>Mediterraneibacter</taxon>
    </lineage>
</organism>
<feature type="domain" description="DISARM protein DrmE C-terminal" evidence="1">
    <location>
        <begin position="627"/>
        <end position="800"/>
    </location>
</feature>
<gene>
    <name evidence="2" type="ORF">O8D18_14555</name>
</gene>
<evidence type="ECO:0000313" key="2">
    <source>
        <dbReference type="EMBL" id="MCZ7695218.1"/>
    </source>
</evidence>
<dbReference type="InterPro" id="IPR056666">
    <property type="entry name" value="DrmE_C"/>
</dbReference>
<dbReference type="NCBIfam" id="NF038316">
    <property type="entry name" value="DrmE_fam"/>
    <property type="match status" value="1"/>
</dbReference>